<evidence type="ECO:0000256" key="9">
    <source>
        <dbReference type="SAM" id="Phobius"/>
    </source>
</evidence>
<evidence type="ECO:0000259" key="10">
    <source>
        <dbReference type="PROSITE" id="PS50109"/>
    </source>
</evidence>
<dbReference type="NCBIfam" id="TIGR00229">
    <property type="entry name" value="sensory_box"/>
    <property type="match status" value="1"/>
</dbReference>
<dbReference type="InterPro" id="IPR004358">
    <property type="entry name" value="Sig_transdc_His_kin-like_C"/>
</dbReference>
<feature type="transmembrane region" description="Helical" evidence="9">
    <location>
        <begin position="20"/>
        <end position="41"/>
    </location>
</feature>
<keyword evidence="14" id="KW-1185">Reference proteome</keyword>
<gene>
    <name evidence="13" type="ORF">FHG71_21140</name>
</gene>
<dbReference type="CDD" id="cd00130">
    <property type="entry name" value="PAS"/>
    <property type="match status" value="1"/>
</dbReference>
<dbReference type="InterPro" id="IPR011006">
    <property type="entry name" value="CheY-like_superfamily"/>
</dbReference>
<dbReference type="SMART" id="SM00388">
    <property type="entry name" value="HisKA"/>
    <property type="match status" value="1"/>
</dbReference>
<dbReference type="FunFam" id="3.30.565.10:FF:000010">
    <property type="entry name" value="Sensor histidine kinase RcsC"/>
    <property type="match status" value="1"/>
</dbReference>
<dbReference type="Pfam" id="PF00072">
    <property type="entry name" value="Response_reg"/>
    <property type="match status" value="1"/>
</dbReference>
<keyword evidence="8" id="KW-0175">Coiled coil</keyword>
<dbReference type="PANTHER" id="PTHR43047">
    <property type="entry name" value="TWO-COMPONENT HISTIDINE PROTEIN KINASE"/>
    <property type="match status" value="1"/>
</dbReference>
<evidence type="ECO:0000256" key="2">
    <source>
        <dbReference type="ARBA" id="ARBA00012438"/>
    </source>
</evidence>
<dbReference type="OrthoDB" id="9801651at2"/>
<feature type="domain" description="PAS" evidence="12">
    <location>
        <begin position="225"/>
        <end position="297"/>
    </location>
</feature>
<dbReference type="Gene3D" id="3.30.565.10">
    <property type="entry name" value="Histidine kinase-like ATPase, C-terminal domain"/>
    <property type="match status" value="1"/>
</dbReference>
<dbReference type="Pfam" id="PF02518">
    <property type="entry name" value="HATPase_c"/>
    <property type="match status" value="1"/>
</dbReference>
<dbReference type="InterPro" id="IPR035965">
    <property type="entry name" value="PAS-like_dom_sf"/>
</dbReference>
<feature type="coiled-coil region" evidence="8">
    <location>
        <begin position="212"/>
        <end position="239"/>
    </location>
</feature>
<dbReference type="Gene3D" id="1.20.120.160">
    <property type="entry name" value="HPT domain"/>
    <property type="match status" value="1"/>
</dbReference>
<dbReference type="EMBL" id="VDFV01000067">
    <property type="protein sequence ID" value="TNC61406.1"/>
    <property type="molecule type" value="Genomic_DNA"/>
</dbReference>
<dbReference type="SUPFAM" id="SSF47384">
    <property type="entry name" value="Homodimeric domain of signal transducing histidine kinase"/>
    <property type="match status" value="1"/>
</dbReference>
<dbReference type="CDD" id="cd00082">
    <property type="entry name" value="HisKA"/>
    <property type="match status" value="1"/>
</dbReference>
<feature type="domain" description="Histidine kinase" evidence="10">
    <location>
        <begin position="372"/>
        <end position="589"/>
    </location>
</feature>
<reference evidence="13 14" key="1">
    <citation type="submission" date="2019-06" db="EMBL/GenBank/DDBJ databases">
        <authorList>
            <person name="Jiang L."/>
        </authorList>
    </citation>
    <scope>NUCLEOTIDE SEQUENCE [LARGE SCALE GENOMIC DNA]</scope>
    <source>
        <strain evidence="13 14">YIM 48858</strain>
    </source>
</reference>
<dbReference type="InterPro" id="IPR003661">
    <property type="entry name" value="HisK_dim/P_dom"/>
</dbReference>
<dbReference type="PROSITE" id="PS50110">
    <property type="entry name" value="RESPONSE_REGULATORY"/>
    <property type="match status" value="1"/>
</dbReference>
<feature type="domain" description="Response regulatory" evidence="11">
    <location>
        <begin position="622"/>
        <end position="739"/>
    </location>
</feature>
<dbReference type="InterPro" id="IPR000014">
    <property type="entry name" value="PAS"/>
</dbReference>
<keyword evidence="4" id="KW-0808">Transferase</keyword>
<sequence>MNIHDKGHLRGTRRWMNRQATMMVVLLGLALSALMISLVAFELRGRVYHHRTAGLDNVEWSIAQVEVDHLRFTMTITDARAGAVPLIEVRRQFDVLYSRIMILQQSNVFAEVRAEEDFDALLMDIESFLNDAMPLIDGEDEVLRRALPGLADEARAISPAVRNLTLVSVGAIAAHKEGHRSDVVQTFGHLALVTAVLFVVLLGFLARMLWLEAKARRSSERLRRALNRLEAVIDTALDAIIVTDQNGWVLEFNAAAEEVFGYSQTEAVGQDIADLVLPEDVRDAHRAGMARYLITRERRIIGLGRVRREARRKDGSLFPAELSITTAESGKGPIFIAFFKDMSAQVAAERDLVQARDKAMAGERAKARLLAVMSHEIRTPLNGLLGTMELLADTPLDLSQVDLLHIMERSGRLLLRHVNDVLDISRDDAGLLPIGHHPFDITELLIEIVASQDAIAQAGRNRLVLSVLSEPLPRVMGDPVRLQQILLNLLSNALKFTQEGQVELAVKQIAEGRFEFRVTDTGLGIAPQDLARVFDDFVTLDTSYARPVDGTGLGLGIVRRLVQRLGGEVGVSSVPGEGSEFWVYLPFNPVRGELDDPADEAEPLPADVLHRLAAETLHGSRRVLVAEDNSINRTVLCRMLESDGHLVVEAQDGEAAVAMADDLEFDIILMDISMPHLDGVAATRAIRSGTGLSRDVPVIAVTAHALPDQIQAFHKAGMNDVLTKPVSRESLRSMLSKTPLARPVDEAKDESSAPPILDTKTFQETCRSLDNGTASRLVAEFLGSGEAAVTRIIAGERDPEDATLDVHKLAGAAAIFGAFRLRATLLEIEKGLKLGQNQELCMEMAVLLDIWVATREKVLAHQSALDQVLSDQPVC</sequence>
<comment type="catalytic activity">
    <reaction evidence="1">
        <text>ATP + protein L-histidine = ADP + protein N-phospho-L-histidine.</text>
        <dbReference type="EC" id="2.7.13.3"/>
    </reaction>
</comment>
<dbReference type="SUPFAM" id="SSF55785">
    <property type="entry name" value="PYP-like sensor domain (PAS domain)"/>
    <property type="match status" value="1"/>
</dbReference>
<dbReference type="Gene3D" id="3.30.450.20">
    <property type="entry name" value="PAS domain"/>
    <property type="match status" value="1"/>
</dbReference>
<dbReference type="CDD" id="cd17546">
    <property type="entry name" value="REC_hyHK_CKI1_RcsC-like"/>
    <property type="match status" value="1"/>
</dbReference>
<dbReference type="EC" id="2.7.13.3" evidence="2"/>
<dbReference type="InterPro" id="IPR036641">
    <property type="entry name" value="HPT_dom_sf"/>
</dbReference>
<feature type="modified residue" description="4-aspartylphosphate" evidence="7">
    <location>
        <position position="671"/>
    </location>
</feature>
<evidence type="ECO:0000259" key="12">
    <source>
        <dbReference type="PROSITE" id="PS50112"/>
    </source>
</evidence>
<name>A0A5C4N6Z0_9RHOB</name>
<evidence type="ECO:0000256" key="3">
    <source>
        <dbReference type="ARBA" id="ARBA00022553"/>
    </source>
</evidence>
<evidence type="ECO:0000256" key="7">
    <source>
        <dbReference type="PROSITE-ProRule" id="PRU00169"/>
    </source>
</evidence>
<feature type="transmembrane region" description="Helical" evidence="9">
    <location>
        <begin position="190"/>
        <end position="210"/>
    </location>
</feature>
<evidence type="ECO:0000256" key="1">
    <source>
        <dbReference type="ARBA" id="ARBA00000085"/>
    </source>
</evidence>
<dbReference type="PANTHER" id="PTHR43047:SF64">
    <property type="entry name" value="HISTIDINE KINASE CONTAINING CHEY-HOMOLOGOUS RECEIVER DOMAIN AND PAS DOMAIN-RELATED"/>
    <property type="match status" value="1"/>
</dbReference>
<keyword evidence="9" id="KW-0472">Membrane</keyword>
<evidence type="ECO:0000259" key="11">
    <source>
        <dbReference type="PROSITE" id="PS50110"/>
    </source>
</evidence>
<keyword evidence="9" id="KW-1133">Transmembrane helix</keyword>
<evidence type="ECO:0000313" key="13">
    <source>
        <dbReference type="EMBL" id="TNC61406.1"/>
    </source>
</evidence>
<dbReference type="Gene3D" id="1.10.287.130">
    <property type="match status" value="1"/>
</dbReference>
<dbReference type="RefSeq" id="WP_139083680.1">
    <property type="nucleotide sequence ID" value="NZ_VDFV01000067.1"/>
</dbReference>
<dbReference type="PRINTS" id="PR00344">
    <property type="entry name" value="BCTRLSENSOR"/>
</dbReference>
<evidence type="ECO:0000313" key="14">
    <source>
        <dbReference type="Proteomes" id="UP000305709"/>
    </source>
</evidence>
<dbReference type="InterPro" id="IPR003594">
    <property type="entry name" value="HATPase_dom"/>
</dbReference>
<dbReference type="InterPro" id="IPR013767">
    <property type="entry name" value="PAS_fold"/>
</dbReference>
<dbReference type="GO" id="GO:0006355">
    <property type="term" value="P:regulation of DNA-templated transcription"/>
    <property type="evidence" value="ECO:0007669"/>
    <property type="project" value="InterPro"/>
</dbReference>
<dbReference type="InterPro" id="IPR001789">
    <property type="entry name" value="Sig_transdc_resp-reg_receiver"/>
</dbReference>
<comment type="caution">
    <text evidence="13">The sequence shown here is derived from an EMBL/GenBank/DDBJ whole genome shotgun (WGS) entry which is preliminary data.</text>
</comment>
<dbReference type="GO" id="GO:0000155">
    <property type="term" value="F:phosphorelay sensor kinase activity"/>
    <property type="evidence" value="ECO:0007669"/>
    <property type="project" value="InterPro"/>
</dbReference>
<dbReference type="SUPFAM" id="SSF47226">
    <property type="entry name" value="Histidine-containing phosphotransfer domain, HPT domain"/>
    <property type="match status" value="1"/>
</dbReference>
<evidence type="ECO:0000256" key="8">
    <source>
        <dbReference type="SAM" id="Coils"/>
    </source>
</evidence>
<dbReference type="SMART" id="SM00448">
    <property type="entry name" value="REC"/>
    <property type="match status" value="1"/>
</dbReference>
<keyword evidence="3 7" id="KW-0597">Phosphoprotein</keyword>
<dbReference type="SMART" id="SM00387">
    <property type="entry name" value="HATPase_c"/>
    <property type="match status" value="1"/>
</dbReference>
<accession>A0A5C4N6Z0</accession>
<keyword evidence="6" id="KW-0902">Two-component regulatory system</keyword>
<dbReference type="InterPro" id="IPR036097">
    <property type="entry name" value="HisK_dim/P_sf"/>
</dbReference>
<protein>
    <recommendedName>
        <fullName evidence="2">histidine kinase</fullName>
        <ecNumber evidence="2">2.7.13.3</ecNumber>
    </recommendedName>
</protein>
<dbReference type="SUPFAM" id="SSF55874">
    <property type="entry name" value="ATPase domain of HSP90 chaperone/DNA topoisomerase II/histidine kinase"/>
    <property type="match status" value="1"/>
</dbReference>
<dbReference type="SUPFAM" id="SSF52172">
    <property type="entry name" value="CheY-like"/>
    <property type="match status" value="1"/>
</dbReference>
<dbReference type="InterPro" id="IPR005467">
    <property type="entry name" value="His_kinase_dom"/>
</dbReference>
<dbReference type="InterPro" id="IPR036890">
    <property type="entry name" value="HATPase_C_sf"/>
</dbReference>
<evidence type="ECO:0000256" key="6">
    <source>
        <dbReference type="ARBA" id="ARBA00023012"/>
    </source>
</evidence>
<keyword evidence="5" id="KW-0418">Kinase</keyword>
<evidence type="ECO:0000256" key="4">
    <source>
        <dbReference type="ARBA" id="ARBA00022679"/>
    </source>
</evidence>
<keyword evidence="9" id="KW-0812">Transmembrane</keyword>
<dbReference type="PROSITE" id="PS50112">
    <property type="entry name" value="PAS"/>
    <property type="match status" value="1"/>
</dbReference>
<evidence type="ECO:0000256" key="5">
    <source>
        <dbReference type="ARBA" id="ARBA00022777"/>
    </source>
</evidence>
<dbReference type="CDD" id="cd16922">
    <property type="entry name" value="HATPase_EvgS-ArcB-TorS-like"/>
    <property type="match status" value="1"/>
</dbReference>
<dbReference type="Gene3D" id="3.40.50.2300">
    <property type="match status" value="1"/>
</dbReference>
<organism evidence="13 14">
    <name type="scientific">Rubellimicrobium roseum</name>
    <dbReference type="NCBI Taxonomy" id="687525"/>
    <lineage>
        <taxon>Bacteria</taxon>
        <taxon>Pseudomonadati</taxon>
        <taxon>Pseudomonadota</taxon>
        <taxon>Alphaproteobacteria</taxon>
        <taxon>Rhodobacterales</taxon>
        <taxon>Roseobacteraceae</taxon>
        <taxon>Rubellimicrobium</taxon>
    </lineage>
</organism>
<dbReference type="PROSITE" id="PS50109">
    <property type="entry name" value="HIS_KIN"/>
    <property type="match status" value="1"/>
</dbReference>
<dbReference type="Pfam" id="PF00989">
    <property type="entry name" value="PAS"/>
    <property type="match status" value="1"/>
</dbReference>
<dbReference type="Proteomes" id="UP000305709">
    <property type="component" value="Unassembled WGS sequence"/>
</dbReference>
<dbReference type="SMART" id="SM00091">
    <property type="entry name" value="PAS"/>
    <property type="match status" value="1"/>
</dbReference>
<dbReference type="Pfam" id="PF00512">
    <property type="entry name" value="HisKA"/>
    <property type="match status" value="1"/>
</dbReference>
<dbReference type="AlphaFoldDB" id="A0A5C4N6Z0"/>
<proteinExistence type="predicted"/>